<keyword evidence="6 14" id="KW-0418">Kinase</keyword>
<dbReference type="GO" id="GO:0005524">
    <property type="term" value="F:ATP binding"/>
    <property type="evidence" value="ECO:0007669"/>
    <property type="project" value="UniProtKB-UniRule"/>
</dbReference>
<dbReference type="EMBL" id="JAKKPZ010000451">
    <property type="protein sequence ID" value="KAI1694981.1"/>
    <property type="molecule type" value="Genomic_DNA"/>
</dbReference>
<feature type="domain" description="Protein kinase" evidence="13">
    <location>
        <begin position="80"/>
        <end position="248"/>
    </location>
</feature>
<dbReference type="GO" id="GO:0035556">
    <property type="term" value="P:intracellular signal transduction"/>
    <property type="evidence" value="ECO:0007669"/>
    <property type="project" value="TreeGrafter"/>
</dbReference>
<evidence type="ECO:0000256" key="7">
    <source>
        <dbReference type="ARBA" id="ARBA00022840"/>
    </source>
</evidence>
<evidence type="ECO:0000256" key="4">
    <source>
        <dbReference type="ARBA" id="ARBA00022679"/>
    </source>
</evidence>
<evidence type="ECO:0000256" key="6">
    <source>
        <dbReference type="ARBA" id="ARBA00022777"/>
    </source>
</evidence>
<dbReference type="InterPro" id="IPR050236">
    <property type="entry name" value="Ser_Thr_kinase_AGC"/>
</dbReference>
<dbReference type="AlphaFoldDB" id="A0AAD4MH61"/>
<dbReference type="SUPFAM" id="SSF56112">
    <property type="entry name" value="Protein kinase-like (PK-like)"/>
    <property type="match status" value="1"/>
</dbReference>
<comment type="catalytic activity">
    <reaction evidence="9">
        <text>L-threonyl-[protein] + ATP = O-phospho-L-threonyl-[protein] + ADP + H(+)</text>
        <dbReference type="Rhea" id="RHEA:46608"/>
        <dbReference type="Rhea" id="RHEA-COMP:11060"/>
        <dbReference type="Rhea" id="RHEA-COMP:11605"/>
        <dbReference type="ChEBI" id="CHEBI:15378"/>
        <dbReference type="ChEBI" id="CHEBI:30013"/>
        <dbReference type="ChEBI" id="CHEBI:30616"/>
        <dbReference type="ChEBI" id="CHEBI:61977"/>
        <dbReference type="ChEBI" id="CHEBI:456216"/>
        <dbReference type="EC" id="2.7.11.1"/>
    </reaction>
</comment>
<dbReference type="InterPro" id="IPR000719">
    <property type="entry name" value="Prot_kinase_dom"/>
</dbReference>
<feature type="region of interest" description="Disordered" evidence="12">
    <location>
        <begin position="35"/>
        <end position="66"/>
    </location>
</feature>
<dbReference type="PANTHER" id="PTHR24356:SF1">
    <property type="entry name" value="SERINE_THREONINE-PROTEIN KINASE GREATWALL"/>
    <property type="match status" value="1"/>
</dbReference>
<dbReference type="EC" id="2.7.11.1" evidence="1"/>
<gene>
    <name evidence="14" type="ORF">DdX_19820</name>
</gene>
<dbReference type="PROSITE" id="PS50011">
    <property type="entry name" value="PROTEIN_KINASE_DOM"/>
    <property type="match status" value="1"/>
</dbReference>
<dbReference type="PANTHER" id="PTHR24356">
    <property type="entry name" value="SERINE/THREONINE-PROTEIN KINASE"/>
    <property type="match status" value="1"/>
</dbReference>
<keyword evidence="15" id="KW-1185">Reference proteome</keyword>
<proteinExistence type="predicted"/>
<comment type="caution">
    <text evidence="14">The sequence shown here is derived from an EMBL/GenBank/DDBJ whole genome shotgun (WGS) entry which is preliminary data.</text>
</comment>
<dbReference type="SMART" id="SM00220">
    <property type="entry name" value="S_TKc"/>
    <property type="match status" value="1"/>
</dbReference>
<organism evidence="14 15">
    <name type="scientific">Ditylenchus destructor</name>
    <dbReference type="NCBI Taxonomy" id="166010"/>
    <lineage>
        <taxon>Eukaryota</taxon>
        <taxon>Metazoa</taxon>
        <taxon>Ecdysozoa</taxon>
        <taxon>Nematoda</taxon>
        <taxon>Chromadorea</taxon>
        <taxon>Rhabditida</taxon>
        <taxon>Tylenchina</taxon>
        <taxon>Tylenchomorpha</taxon>
        <taxon>Sphaerularioidea</taxon>
        <taxon>Anguinidae</taxon>
        <taxon>Anguininae</taxon>
        <taxon>Ditylenchus</taxon>
    </lineage>
</organism>
<dbReference type="InterPro" id="IPR011009">
    <property type="entry name" value="Kinase-like_dom_sf"/>
</dbReference>
<evidence type="ECO:0000256" key="3">
    <source>
        <dbReference type="ARBA" id="ARBA00022527"/>
    </source>
</evidence>
<evidence type="ECO:0000256" key="5">
    <source>
        <dbReference type="ARBA" id="ARBA00022741"/>
    </source>
</evidence>
<reference evidence="14" key="1">
    <citation type="submission" date="2022-01" db="EMBL/GenBank/DDBJ databases">
        <title>Genome Sequence Resource for Two Populations of Ditylenchus destructor, the Migratory Endoparasitic Phytonematode.</title>
        <authorList>
            <person name="Zhang H."/>
            <person name="Lin R."/>
            <person name="Xie B."/>
        </authorList>
    </citation>
    <scope>NUCLEOTIDE SEQUENCE</scope>
    <source>
        <strain evidence="14">BazhouSP</strain>
    </source>
</reference>
<dbReference type="InterPro" id="IPR017441">
    <property type="entry name" value="Protein_kinase_ATP_BS"/>
</dbReference>
<evidence type="ECO:0000256" key="1">
    <source>
        <dbReference type="ARBA" id="ARBA00012513"/>
    </source>
</evidence>
<keyword evidence="5 11" id="KW-0547">Nucleotide-binding</keyword>
<dbReference type="Gene3D" id="3.30.200.20">
    <property type="entry name" value="Phosphorylase Kinase, domain 1"/>
    <property type="match status" value="2"/>
</dbReference>
<evidence type="ECO:0000256" key="2">
    <source>
        <dbReference type="ARBA" id="ARBA00022148"/>
    </source>
</evidence>
<name>A0AAD4MH61_9BILA</name>
<dbReference type="Proteomes" id="UP001201812">
    <property type="component" value="Unassembled WGS sequence"/>
</dbReference>
<evidence type="ECO:0000256" key="8">
    <source>
        <dbReference type="ARBA" id="ARBA00033099"/>
    </source>
</evidence>
<dbReference type="Pfam" id="PF00069">
    <property type="entry name" value="Pkinase"/>
    <property type="match status" value="1"/>
</dbReference>
<sequence>MQDLLTAVVVNTQFSWTAPRRLGWTKNAGWPKNFGLTQEVRDGPKNVGVGAAEGHDSRPHPNAGLTLSQEREKNWKKRDFEIQEKLGEGKYGEVRKAVSVEDKNAYAVKKIRKGKNTTVALIRNEIELQKNSSAYYLQLELVEGGELFDLMHSYGKFSEDTARFYAAEILCALEYIHDNDIVFRDLKPGNILLTSEGHIKLHAKGVKIYIQIGALFCEHSFCGTPSCYSHRFLGQTIYCAKHAPTQQS</sequence>
<evidence type="ECO:0000256" key="11">
    <source>
        <dbReference type="PROSITE-ProRule" id="PRU10141"/>
    </source>
</evidence>
<evidence type="ECO:0000313" key="15">
    <source>
        <dbReference type="Proteomes" id="UP001201812"/>
    </source>
</evidence>
<evidence type="ECO:0000259" key="13">
    <source>
        <dbReference type="PROSITE" id="PS50011"/>
    </source>
</evidence>
<evidence type="ECO:0000256" key="9">
    <source>
        <dbReference type="ARBA" id="ARBA00047899"/>
    </source>
</evidence>
<accession>A0AAD4MH61</accession>
<dbReference type="PROSITE" id="PS00107">
    <property type="entry name" value="PROTEIN_KINASE_ATP"/>
    <property type="match status" value="1"/>
</dbReference>
<keyword evidence="7 11" id="KW-0067">ATP-binding</keyword>
<evidence type="ECO:0000256" key="12">
    <source>
        <dbReference type="SAM" id="MobiDB-lite"/>
    </source>
</evidence>
<dbReference type="GO" id="GO:0004674">
    <property type="term" value="F:protein serine/threonine kinase activity"/>
    <property type="evidence" value="ECO:0007669"/>
    <property type="project" value="UniProtKB-KW"/>
</dbReference>
<evidence type="ECO:0000313" key="14">
    <source>
        <dbReference type="EMBL" id="KAI1694981.1"/>
    </source>
</evidence>
<keyword evidence="4" id="KW-0808">Transferase</keyword>
<dbReference type="Gene3D" id="1.10.510.10">
    <property type="entry name" value="Transferase(Phosphotransferase) domain 1"/>
    <property type="match status" value="1"/>
</dbReference>
<keyword evidence="3" id="KW-0723">Serine/threonine-protein kinase</keyword>
<comment type="catalytic activity">
    <reaction evidence="10">
        <text>L-seryl-[protein] + ATP = O-phospho-L-seryl-[protein] + ADP + H(+)</text>
        <dbReference type="Rhea" id="RHEA:17989"/>
        <dbReference type="Rhea" id="RHEA-COMP:9863"/>
        <dbReference type="Rhea" id="RHEA-COMP:11604"/>
        <dbReference type="ChEBI" id="CHEBI:15378"/>
        <dbReference type="ChEBI" id="CHEBI:29999"/>
        <dbReference type="ChEBI" id="CHEBI:30616"/>
        <dbReference type="ChEBI" id="CHEBI:83421"/>
        <dbReference type="ChEBI" id="CHEBI:456216"/>
        <dbReference type="EC" id="2.7.11.1"/>
    </reaction>
</comment>
<evidence type="ECO:0000256" key="10">
    <source>
        <dbReference type="ARBA" id="ARBA00048679"/>
    </source>
</evidence>
<feature type="binding site" evidence="11">
    <location>
        <position position="110"/>
    </location>
    <ligand>
        <name>ATP</name>
        <dbReference type="ChEBI" id="CHEBI:30616"/>
    </ligand>
</feature>
<protein>
    <recommendedName>
        <fullName evidence="2">Serine/threonine-protein kinase greatwall</fullName>
        <ecNumber evidence="1">2.7.11.1</ecNumber>
    </recommendedName>
    <alternativeName>
        <fullName evidence="8">Microtubule-associated serine/threonine-protein kinase-like</fullName>
    </alternativeName>
</protein>